<dbReference type="PROSITE" id="PS51007">
    <property type="entry name" value="CYTC"/>
    <property type="match status" value="2"/>
</dbReference>
<reference evidence="8" key="1">
    <citation type="submission" date="2017-08" db="EMBL/GenBank/DDBJ databases">
        <title>Direct submision.</title>
        <authorList>
            <person name="Kim S.-J."/>
            <person name="Rhee S.-K."/>
        </authorList>
    </citation>
    <scope>NUCLEOTIDE SEQUENCE [LARGE SCALE GENOMIC DNA]</scope>
    <source>
        <strain evidence="8">GI5</strain>
    </source>
</reference>
<sequence>MKIKTGMLGLAPAMLVLAACQPAGDFPEPEALCSFDPVRENARAASAANIAAPIISTMAVNGAVVWEQGEPSSQVPTLRPGDEVTLTGTGLGNGPDTDFTKIMIGNTRVLETDLVMYKQRLDIANEVNYEIDDLLDTWSKDILGWQPNEIRFTVPGHVSTGPLTVQIQKRTGYNASLTSPGQPFSVINALTKRITDDEFQHECDVVSTLSASQATTPIAVDIINPDFTDLVSYGEKIFWSYDYNIGLSHANRNLNWTNIFNYQTVDPVTNEVADPALLFGAVHTVAGQVPAVAIDDVYFDQYPQPTPIPGFLTIEPQLTKGNTRDSGWVGYRYAESSHPYVGRGSRIGFNCASCHGYQITYSNAPGNTVTKVFPGLPNPEWTIKWALLGPNNGFEGVIADEEGPSWAPGKQKVDKTMLIYYMPGGTGEHNLIRANGEGSATDNDYQFSPHTIPNVTNYMSIRRSLSHTESYVGFEGSYIHAEEPDGATGSMYRYPLQALTAYMTALDENDDDLRNVGLYRWLQQYGKLASQTGTENLSEGEFVQNGWQSYPNVVAAVAQGKASFDAACASCHNDNLGAHTDENMIPLNQVGHFFAPSVYQQETQSIRVGFLRNMYWTQHRGLLTDGHVRNLEDLVDPARCQSGTDLYNQYYTLHPPVQPDLGGVDFPEPYPAINRKGDVFRVPKSQSNATGDTADQRNTFIERHKYFVEVPWDSEHYYWDYQKLRNEYGPDELGSPAPIGMPAAPHPWCANSSAEIENMVQYVLTL</sequence>
<evidence type="ECO:0000259" key="6">
    <source>
        <dbReference type="PROSITE" id="PS51007"/>
    </source>
</evidence>
<proteinExistence type="predicted"/>
<dbReference type="InterPro" id="IPR036909">
    <property type="entry name" value="Cyt_c-like_dom_sf"/>
</dbReference>
<dbReference type="Proteomes" id="UP000235116">
    <property type="component" value="Chromosome"/>
</dbReference>
<evidence type="ECO:0000256" key="2">
    <source>
        <dbReference type="ARBA" id="ARBA00022723"/>
    </source>
</evidence>
<evidence type="ECO:0000256" key="4">
    <source>
        <dbReference type="PROSITE-ProRule" id="PRU00433"/>
    </source>
</evidence>
<dbReference type="GO" id="GO:0009055">
    <property type="term" value="F:electron transfer activity"/>
    <property type="evidence" value="ECO:0007669"/>
    <property type="project" value="InterPro"/>
</dbReference>
<keyword evidence="8" id="KW-1185">Reference proteome</keyword>
<dbReference type="Gene3D" id="2.60.40.10">
    <property type="entry name" value="Immunoglobulins"/>
    <property type="match status" value="1"/>
</dbReference>
<dbReference type="GO" id="GO:0020037">
    <property type="term" value="F:heme binding"/>
    <property type="evidence" value="ECO:0007669"/>
    <property type="project" value="InterPro"/>
</dbReference>
<dbReference type="KEGG" id="kak:Kalk_09905"/>
<accession>A0A2K9LK18</accession>
<name>A0A2K9LK18_9GAMM</name>
<dbReference type="InterPro" id="IPR009056">
    <property type="entry name" value="Cyt_c-like_dom"/>
</dbReference>
<dbReference type="EMBL" id="CP022684">
    <property type="protein sequence ID" value="AUM12709.1"/>
    <property type="molecule type" value="Genomic_DNA"/>
</dbReference>
<gene>
    <name evidence="7" type="ORF">Kalk_09905</name>
</gene>
<keyword evidence="2 4" id="KW-0479">Metal-binding</keyword>
<evidence type="ECO:0000313" key="8">
    <source>
        <dbReference type="Proteomes" id="UP000235116"/>
    </source>
</evidence>
<dbReference type="InterPro" id="IPR013783">
    <property type="entry name" value="Ig-like_fold"/>
</dbReference>
<feature type="domain" description="Cytochrome c" evidence="6">
    <location>
        <begin position="339"/>
        <end position="463"/>
    </location>
</feature>
<feature type="domain" description="Cytochrome c" evidence="6">
    <location>
        <begin position="555"/>
        <end position="766"/>
    </location>
</feature>
<dbReference type="GO" id="GO:0046872">
    <property type="term" value="F:metal ion binding"/>
    <property type="evidence" value="ECO:0007669"/>
    <property type="project" value="UniProtKB-KW"/>
</dbReference>
<keyword evidence="3 4" id="KW-0408">Iron</keyword>
<evidence type="ECO:0000256" key="3">
    <source>
        <dbReference type="ARBA" id="ARBA00023004"/>
    </source>
</evidence>
<dbReference type="SUPFAM" id="SSF46626">
    <property type="entry name" value="Cytochrome c"/>
    <property type="match status" value="1"/>
</dbReference>
<dbReference type="RefSeq" id="WP_101894094.1">
    <property type="nucleotide sequence ID" value="NZ_CP022684.1"/>
</dbReference>
<feature type="signal peptide" evidence="5">
    <location>
        <begin position="1"/>
        <end position="18"/>
    </location>
</feature>
<evidence type="ECO:0000256" key="5">
    <source>
        <dbReference type="SAM" id="SignalP"/>
    </source>
</evidence>
<keyword evidence="1 4" id="KW-0349">Heme</keyword>
<dbReference type="OrthoDB" id="333274at2"/>
<evidence type="ECO:0000256" key="1">
    <source>
        <dbReference type="ARBA" id="ARBA00022617"/>
    </source>
</evidence>
<feature type="chain" id="PRO_5014623124" description="Cytochrome c domain-containing protein" evidence="5">
    <location>
        <begin position="19"/>
        <end position="766"/>
    </location>
</feature>
<dbReference type="AlphaFoldDB" id="A0A2K9LK18"/>
<evidence type="ECO:0000313" key="7">
    <source>
        <dbReference type="EMBL" id="AUM12709.1"/>
    </source>
</evidence>
<keyword evidence="5" id="KW-0732">Signal</keyword>
<protein>
    <recommendedName>
        <fullName evidence="6">Cytochrome c domain-containing protein</fullName>
    </recommendedName>
</protein>
<dbReference type="PROSITE" id="PS51257">
    <property type="entry name" value="PROKAR_LIPOPROTEIN"/>
    <property type="match status" value="1"/>
</dbReference>
<organism evidence="7 8">
    <name type="scientific">Ketobacter alkanivorans</name>
    <dbReference type="NCBI Taxonomy" id="1917421"/>
    <lineage>
        <taxon>Bacteria</taxon>
        <taxon>Pseudomonadati</taxon>
        <taxon>Pseudomonadota</taxon>
        <taxon>Gammaproteobacteria</taxon>
        <taxon>Pseudomonadales</taxon>
        <taxon>Ketobacteraceae</taxon>
        <taxon>Ketobacter</taxon>
    </lineage>
</organism>